<reference evidence="2 3" key="1">
    <citation type="journal article" date="2016" name="Nat. Commun.">
        <title>Thousands of microbial genomes shed light on interconnected biogeochemical processes in an aquifer system.</title>
        <authorList>
            <person name="Anantharaman K."/>
            <person name="Brown C.T."/>
            <person name="Hug L.A."/>
            <person name="Sharon I."/>
            <person name="Castelle C.J."/>
            <person name="Probst A.J."/>
            <person name="Thomas B.C."/>
            <person name="Singh A."/>
            <person name="Wilkins M.J."/>
            <person name="Karaoz U."/>
            <person name="Brodie E.L."/>
            <person name="Williams K.H."/>
            <person name="Hubbard S.S."/>
            <person name="Banfield J.F."/>
        </authorList>
    </citation>
    <scope>NUCLEOTIDE SEQUENCE [LARGE SCALE GENOMIC DNA]</scope>
</reference>
<dbReference type="EMBL" id="MFJY01000032">
    <property type="protein sequence ID" value="OGG27917.1"/>
    <property type="molecule type" value="Genomic_DNA"/>
</dbReference>
<keyword evidence="1" id="KW-1133">Transmembrane helix</keyword>
<proteinExistence type="predicted"/>
<feature type="transmembrane region" description="Helical" evidence="1">
    <location>
        <begin position="12"/>
        <end position="31"/>
    </location>
</feature>
<feature type="transmembrane region" description="Helical" evidence="1">
    <location>
        <begin position="111"/>
        <end position="130"/>
    </location>
</feature>
<keyword evidence="1" id="KW-0812">Transmembrane</keyword>
<dbReference type="AlphaFoldDB" id="A0A1F6AUD9"/>
<accession>A0A1F6AUD9</accession>
<feature type="transmembrane region" description="Helical" evidence="1">
    <location>
        <begin position="75"/>
        <end position="99"/>
    </location>
</feature>
<sequence length="188" mass="22407">MKRTAQNHVTGHPLFWLVLFARFAAAGYILIDPLWGFVATLVFDYVDALTWMHMLGMRRKLYYQIDKPMDWVSYIAMYAVAIQQGFSLVLTPFLVYRLVGQVIFMTTGKQKYFVLFPNFFEVVFFWYILGNRLGADLWSQQFLGLLAGLLVLKLIQEFLLYYVWPWYLHHRGYPWILRLLGQTKKVRW</sequence>
<evidence type="ECO:0000256" key="1">
    <source>
        <dbReference type="SAM" id="Phobius"/>
    </source>
</evidence>
<name>A0A1F6AUD9_9BACT</name>
<keyword evidence="1" id="KW-0472">Membrane</keyword>
<dbReference type="Proteomes" id="UP000178305">
    <property type="component" value="Unassembled WGS sequence"/>
</dbReference>
<comment type="caution">
    <text evidence="2">The sequence shown here is derived from an EMBL/GenBank/DDBJ whole genome shotgun (WGS) entry which is preliminary data.</text>
</comment>
<evidence type="ECO:0000313" key="3">
    <source>
        <dbReference type="Proteomes" id="UP000178305"/>
    </source>
</evidence>
<evidence type="ECO:0008006" key="4">
    <source>
        <dbReference type="Google" id="ProtNLM"/>
    </source>
</evidence>
<feature type="transmembrane region" description="Helical" evidence="1">
    <location>
        <begin position="142"/>
        <end position="164"/>
    </location>
</feature>
<gene>
    <name evidence="2" type="ORF">A3A64_02525</name>
</gene>
<evidence type="ECO:0000313" key="2">
    <source>
        <dbReference type="EMBL" id="OGG27917.1"/>
    </source>
</evidence>
<organism evidence="2 3">
    <name type="scientific">Candidatus Gottesmanbacteria bacterium RIFCSPLOWO2_01_FULL_48_11</name>
    <dbReference type="NCBI Taxonomy" id="1798395"/>
    <lineage>
        <taxon>Bacteria</taxon>
        <taxon>Candidatus Gottesmaniibacteriota</taxon>
    </lineage>
</organism>
<protein>
    <recommendedName>
        <fullName evidence="4">CDP-alcohol phosphatidyltransferase</fullName>
    </recommendedName>
</protein>